<dbReference type="InterPro" id="IPR010994">
    <property type="entry name" value="RuvA_2-like"/>
</dbReference>
<accession>A0A450S4N8</accession>
<dbReference type="Gene3D" id="1.10.150.20">
    <property type="entry name" value="5' to 3' exonuclease, C-terminal subdomain"/>
    <property type="match status" value="1"/>
</dbReference>
<evidence type="ECO:0000256" key="6">
    <source>
        <dbReference type="HAMAP-Rule" id="MF_00031"/>
    </source>
</evidence>
<keyword evidence="3 6" id="KW-0238">DNA-binding</keyword>
<dbReference type="GO" id="GO:0009378">
    <property type="term" value="F:four-way junction helicase activity"/>
    <property type="evidence" value="ECO:0007669"/>
    <property type="project" value="InterPro"/>
</dbReference>
<keyword evidence="2 6" id="KW-0227">DNA damage</keyword>
<keyword evidence="9" id="KW-0378">Hydrolase</keyword>
<evidence type="ECO:0000313" key="8">
    <source>
        <dbReference type="EMBL" id="VFJ46612.1"/>
    </source>
</evidence>
<reference evidence="9" key="1">
    <citation type="submission" date="2019-02" db="EMBL/GenBank/DDBJ databases">
        <authorList>
            <person name="Gruber-Vodicka R. H."/>
            <person name="Seah K. B. B."/>
        </authorList>
    </citation>
    <scope>NUCLEOTIDE SEQUENCE</scope>
    <source>
        <strain evidence="8">BECK_DK161</strain>
        <strain evidence="9">BECK_DK47</strain>
    </source>
</reference>
<evidence type="ECO:0000256" key="5">
    <source>
        <dbReference type="ARBA" id="ARBA00023204"/>
    </source>
</evidence>
<dbReference type="SUPFAM" id="SSF46929">
    <property type="entry name" value="DNA helicase RuvA subunit, C-terminal domain"/>
    <property type="match status" value="1"/>
</dbReference>
<comment type="subunit">
    <text evidence="6">Homotetramer. Forms an RuvA(8)-RuvB(12)-Holliday junction (HJ) complex. HJ DNA is sandwiched between 2 RuvA tetramers; dsDNA enters through RuvA and exits via RuvB. An RuvB hexamer assembles on each DNA strand where it exits the tetramer. Each RuvB hexamer is contacted by two RuvA subunits (via domain III) on 2 adjacent RuvB subunits; this complex drives branch migration. In the full resolvosome a probable DNA-RuvA(4)-RuvB(12)-RuvC(2) complex forms which resolves the HJ.</text>
</comment>
<dbReference type="Gene3D" id="1.10.8.10">
    <property type="entry name" value="DNA helicase RuvA subunit, C-terminal domain"/>
    <property type="match status" value="1"/>
</dbReference>
<evidence type="ECO:0000259" key="7">
    <source>
        <dbReference type="SMART" id="SM00278"/>
    </source>
</evidence>
<feature type="region of interest" description="Domain II" evidence="6">
    <location>
        <begin position="65"/>
        <end position="142"/>
    </location>
</feature>
<evidence type="ECO:0000256" key="3">
    <source>
        <dbReference type="ARBA" id="ARBA00023125"/>
    </source>
</evidence>
<comment type="function">
    <text evidence="6">The RuvA-RuvB-RuvC complex processes Holliday junction (HJ) DNA during genetic recombination and DNA repair, while the RuvA-RuvB complex plays an important role in the rescue of blocked DNA replication forks via replication fork reversal (RFR). RuvA specifically binds to HJ cruciform DNA, conferring on it an open structure. The RuvB hexamer acts as an ATP-dependent pump, pulling dsDNA into and through the RuvAB complex. HJ branch migration allows RuvC to scan DNA until it finds its consensus sequence, where it cleaves and resolves the cruciform DNA.</text>
</comment>
<dbReference type="GO" id="GO:0009379">
    <property type="term" value="C:Holliday junction helicase complex"/>
    <property type="evidence" value="ECO:0007669"/>
    <property type="project" value="InterPro"/>
</dbReference>
<dbReference type="SUPFAM" id="SSF50249">
    <property type="entry name" value="Nucleic acid-binding proteins"/>
    <property type="match status" value="1"/>
</dbReference>
<dbReference type="GO" id="GO:0000400">
    <property type="term" value="F:four-way junction DNA binding"/>
    <property type="evidence" value="ECO:0007669"/>
    <property type="project" value="UniProtKB-UniRule"/>
</dbReference>
<keyword evidence="5 6" id="KW-0234">DNA repair</keyword>
<evidence type="ECO:0000313" key="9">
    <source>
        <dbReference type="EMBL" id="VFJ46752.1"/>
    </source>
</evidence>
<feature type="domain" description="Helix-hairpin-helix DNA-binding motif class 1" evidence="7">
    <location>
        <begin position="73"/>
        <end position="92"/>
    </location>
</feature>
<dbReference type="GO" id="GO:0005524">
    <property type="term" value="F:ATP binding"/>
    <property type="evidence" value="ECO:0007669"/>
    <property type="project" value="InterPro"/>
</dbReference>
<keyword evidence="9" id="KW-0547">Nucleotide-binding</keyword>
<keyword evidence="9" id="KW-0347">Helicase</keyword>
<feature type="region of interest" description="Domain III" evidence="6">
    <location>
        <begin position="153"/>
        <end position="201"/>
    </location>
</feature>
<evidence type="ECO:0000256" key="4">
    <source>
        <dbReference type="ARBA" id="ARBA00023172"/>
    </source>
</evidence>
<dbReference type="CDD" id="cd14332">
    <property type="entry name" value="UBA_RuvA_C"/>
    <property type="match status" value="1"/>
</dbReference>
<comment type="similarity">
    <text evidence="6">Belongs to the RuvA family.</text>
</comment>
<dbReference type="Pfam" id="PF14520">
    <property type="entry name" value="HHH_5"/>
    <property type="match status" value="1"/>
</dbReference>
<dbReference type="Pfam" id="PF01330">
    <property type="entry name" value="RuvA_N"/>
    <property type="match status" value="1"/>
</dbReference>
<feature type="region of interest" description="Domain I" evidence="6">
    <location>
        <begin position="1"/>
        <end position="64"/>
    </location>
</feature>
<gene>
    <name evidence="6" type="primary">ruvA</name>
    <name evidence="9" type="ORF">BECKDK2373B_GA0170837_101415</name>
    <name evidence="8" type="ORF">BECKDK2373C_GA0170839_101538</name>
</gene>
<evidence type="ECO:0000256" key="1">
    <source>
        <dbReference type="ARBA" id="ARBA00022490"/>
    </source>
</evidence>
<dbReference type="Pfam" id="PF07499">
    <property type="entry name" value="RuvA_C"/>
    <property type="match status" value="1"/>
</dbReference>
<dbReference type="InterPro" id="IPR003583">
    <property type="entry name" value="Hlx-hairpin-Hlx_DNA-bd_motif"/>
</dbReference>
<feature type="domain" description="Helix-hairpin-helix DNA-binding motif class 1" evidence="7">
    <location>
        <begin position="108"/>
        <end position="127"/>
    </location>
</feature>
<keyword evidence="9" id="KW-0067">ATP-binding</keyword>
<dbReference type="GO" id="GO:0005737">
    <property type="term" value="C:cytoplasm"/>
    <property type="evidence" value="ECO:0007669"/>
    <property type="project" value="UniProtKB-SubCell"/>
</dbReference>
<dbReference type="SMART" id="SM00278">
    <property type="entry name" value="HhH1"/>
    <property type="match status" value="2"/>
</dbReference>
<dbReference type="GO" id="GO:0006310">
    <property type="term" value="P:DNA recombination"/>
    <property type="evidence" value="ECO:0007669"/>
    <property type="project" value="UniProtKB-UniRule"/>
</dbReference>
<dbReference type="GO" id="GO:0048476">
    <property type="term" value="C:Holliday junction resolvase complex"/>
    <property type="evidence" value="ECO:0007669"/>
    <property type="project" value="UniProtKB-UniRule"/>
</dbReference>
<comment type="caution">
    <text evidence="6">Lacks conserved residue(s) required for the propagation of feature annotation.</text>
</comment>
<dbReference type="SUPFAM" id="SSF47781">
    <property type="entry name" value="RuvA domain 2-like"/>
    <property type="match status" value="1"/>
</dbReference>
<keyword evidence="4 6" id="KW-0233">DNA recombination</keyword>
<dbReference type="Gene3D" id="2.40.50.140">
    <property type="entry name" value="Nucleic acid-binding proteins"/>
    <property type="match status" value="1"/>
</dbReference>
<dbReference type="EMBL" id="CAADEX010000014">
    <property type="protein sequence ID" value="VFJ46752.1"/>
    <property type="molecule type" value="Genomic_DNA"/>
</dbReference>
<dbReference type="AlphaFoldDB" id="A0A450S4N8"/>
<sequence>MIAWLQGILREKHPPFLVLDVHGVGYEIESPITTFSALPALGGEIGLHIHSVIREDAHRLYGFAERSDRDIFRLLLRINGVGAKMALAILSGMDAVALSRCVYEGDGKALESLPGIGKKTAQRLILEMRHRLDSLAVSDTPATSGGKTFPPSPSPRAEAISALVSLGLKPPDAGRRIDAIDCEGLACEEIVRRALREMGKG</sequence>
<dbReference type="InterPro" id="IPR011114">
    <property type="entry name" value="RuvA_C"/>
</dbReference>
<dbReference type="NCBIfam" id="TIGR00084">
    <property type="entry name" value="ruvA"/>
    <property type="match status" value="1"/>
</dbReference>
<keyword evidence="1 6" id="KW-0963">Cytoplasm</keyword>
<dbReference type="InterPro" id="IPR036267">
    <property type="entry name" value="RuvA_C_sf"/>
</dbReference>
<dbReference type="EMBL" id="CAADEY010000015">
    <property type="protein sequence ID" value="VFJ46612.1"/>
    <property type="molecule type" value="Genomic_DNA"/>
</dbReference>
<organism evidence="9">
    <name type="scientific">Candidatus Kentrum sp. DK</name>
    <dbReference type="NCBI Taxonomy" id="2126562"/>
    <lineage>
        <taxon>Bacteria</taxon>
        <taxon>Pseudomonadati</taxon>
        <taxon>Pseudomonadota</taxon>
        <taxon>Gammaproteobacteria</taxon>
        <taxon>Candidatus Kentrum</taxon>
    </lineage>
</organism>
<comment type="domain">
    <text evidence="6">Has three domains with a flexible linker between the domains II and III and assumes an 'L' shape. Domain III is highly mobile and contacts RuvB.</text>
</comment>
<name>A0A450S4N8_9GAMM</name>
<dbReference type="HAMAP" id="MF_00031">
    <property type="entry name" value="DNA_HJ_migration_RuvA"/>
    <property type="match status" value="1"/>
</dbReference>
<comment type="subcellular location">
    <subcellularLocation>
        <location evidence="6">Cytoplasm</location>
    </subcellularLocation>
</comment>
<evidence type="ECO:0000256" key="2">
    <source>
        <dbReference type="ARBA" id="ARBA00022763"/>
    </source>
</evidence>
<dbReference type="GO" id="GO:0006281">
    <property type="term" value="P:DNA repair"/>
    <property type="evidence" value="ECO:0007669"/>
    <property type="project" value="UniProtKB-UniRule"/>
</dbReference>
<dbReference type="InterPro" id="IPR013849">
    <property type="entry name" value="DNA_helicase_Holl-junc_RuvA_I"/>
</dbReference>
<protein>
    <recommendedName>
        <fullName evidence="6">Holliday junction branch migration complex subunit RuvA</fullName>
    </recommendedName>
</protein>
<dbReference type="InterPro" id="IPR000085">
    <property type="entry name" value="RuvA"/>
</dbReference>
<proteinExistence type="inferred from homology"/>
<dbReference type="InterPro" id="IPR012340">
    <property type="entry name" value="NA-bd_OB-fold"/>
</dbReference>